<protein>
    <submittedName>
        <fullName evidence="1">Uncharacterized protein</fullName>
    </submittedName>
</protein>
<comment type="caution">
    <text evidence="1">The sequence shown here is derived from an EMBL/GenBank/DDBJ whole genome shotgun (WGS) entry which is preliminary data.</text>
</comment>
<dbReference type="AlphaFoldDB" id="A0A1F6A6V6"/>
<reference evidence="1 2" key="1">
    <citation type="journal article" date="2016" name="Nat. Commun.">
        <title>Thousands of microbial genomes shed light on interconnected biogeochemical processes in an aquifer system.</title>
        <authorList>
            <person name="Anantharaman K."/>
            <person name="Brown C.T."/>
            <person name="Hug L.A."/>
            <person name="Sharon I."/>
            <person name="Castelle C.J."/>
            <person name="Probst A.J."/>
            <person name="Thomas B.C."/>
            <person name="Singh A."/>
            <person name="Wilkins M.J."/>
            <person name="Karaoz U."/>
            <person name="Brodie E.L."/>
            <person name="Williams K.H."/>
            <person name="Hubbard S.S."/>
            <person name="Banfield J.F."/>
        </authorList>
    </citation>
    <scope>NUCLEOTIDE SEQUENCE [LARGE SCALE GENOMIC DNA]</scope>
</reference>
<organism evidence="1 2">
    <name type="scientific">Candidatus Gottesmanbacteria bacterium RIFCSPHIGHO2_02_FULL_40_13</name>
    <dbReference type="NCBI Taxonomy" id="1798384"/>
    <lineage>
        <taxon>Bacteria</taxon>
        <taxon>Candidatus Gottesmaniibacteriota</taxon>
    </lineage>
</organism>
<proteinExistence type="predicted"/>
<evidence type="ECO:0000313" key="1">
    <source>
        <dbReference type="EMBL" id="OGG20468.1"/>
    </source>
</evidence>
<accession>A0A1F6A6V6</accession>
<sequence>MTQIINPTQVTVHRLNEREPVIIDLSPNGVATCNNPCDGLGRRNSLRVFTGLEDDDAICMGVTLQGEPLSPHSGSRPVDKEHFPRCGMVFSAE</sequence>
<dbReference type="EMBL" id="MFJN01000046">
    <property type="protein sequence ID" value="OGG20468.1"/>
    <property type="molecule type" value="Genomic_DNA"/>
</dbReference>
<gene>
    <name evidence="1" type="ORF">A3D03_06480</name>
</gene>
<dbReference type="STRING" id="1798384.A3D03_06480"/>
<evidence type="ECO:0000313" key="2">
    <source>
        <dbReference type="Proteomes" id="UP000177092"/>
    </source>
</evidence>
<name>A0A1F6A6V6_9BACT</name>
<dbReference type="Proteomes" id="UP000177092">
    <property type="component" value="Unassembled WGS sequence"/>
</dbReference>